<feature type="active site" description="Proton acceptor" evidence="4">
    <location>
        <position position="340"/>
    </location>
</feature>
<keyword evidence="2 5" id="KW-0808">Transferase</keyword>
<feature type="active site" description="Proton acceptor" evidence="4">
    <location>
        <position position="370"/>
    </location>
</feature>
<dbReference type="OrthoDB" id="5404651at2759"/>
<evidence type="ECO:0000256" key="1">
    <source>
        <dbReference type="ARBA" id="ARBA00010982"/>
    </source>
</evidence>
<evidence type="ECO:0000313" key="8">
    <source>
        <dbReference type="EMBL" id="KNC53431.1"/>
    </source>
</evidence>
<evidence type="ECO:0000259" key="6">
    <source>
        <dbReference type="Pfam" id="PF00108"/>
    </source>
</evidence>
<evidence type="ECO:0000256" key="3">
    <source>
        <dbReference type="ARBA" id="ARBA00023315"/>
    </source>
</evidence>
<dbReference type="CDD" id="cd00751">
    <property type="entry name" value="thiolase"/>
    <property type="match status" value="1"/>
</dbReference>
<dbReference type="EMBL" id="GL349481">
    <property type="protein sequence ID" value="KNC53431.1"/>
    <property type="molecule type" value="Genomic_DNA"/>
</dbReference>
<dbReference type="PIRSF" id="PIRSF000429">
    <property type="entry name" value="Ac-CoA_Ac_transf"/>
    <property type="match status" value="1"/>
</dbReference>
<sequence length="389" mass="40316">MAATAGRDVYIVEAVRTPIARGKANGALHNMHPVSLLAQTLAELVSRANVSPEHIEDVIGGVVTPKGKQGANVPRLALLKAGFPVSVPGVQINRMCGSSQQAAHFAAQAIASGDMDVVVASGVEMMSVEKMGSDVSMDGLSELVADGFPHQLVHQGQSAELVAEKSTSLMSHARASAAIAAGHFNAQTFPITVTDADGRESVFSRDEGVRASIDRTKMAQLRTIFKADGVVTAGNASQVSDGAAAVLFASGPAADALGLRKRARVVTRVVVGSDPVLMLDGVIPATRKALKAAGLTIEDIDVIEINEAFASVVLAWRKALAPRDGLARVNPNGGSIAHGHPLGATGCVLLTKAVHELERIAGRYALVVMCIGHGQATCTIIERVTSSKL</sequence>
<dbReference type="InterPro" id="IPR020613">
    <property type="entry name" value="Thiolase_CS"/>
</dbReference>
<evidence type="ECO:0000256" key="5">
    <source>
        <dbReference type="RuleBase" id="RU003557"/>
    </source>
</evidence>
<dbReference type="PROSITE" id="PS00737">
    <property type="entry name" value="THIOLASE_2"/>
    <property type="match status" value="1"/>
</dbReference>
<dbReference type="GO" id="GO:0016747">
    <property type="term" value="F:acyltransferase activity, transferring groups other than amino-acyl groups"/>
    <property type="evidence" value="ECO:0007669"/>
    <property type="project" value="InterPro"/>
</dbReference>
<dbReference type="eggNOG" id="KOG1389">
    <property type="taxonomic scope" value="Eukaryota"/>
</dbReference>
<evidence type="ECO:0000256" key="4">
    <source>
        <dbReference type="PIRSR" id="PIRSR000429-1"/>
    </source>
</evidence>
<dbReference type="SUPFAM" id="SSF53901">
    <property type="entry name" value="Thiolase-like"/>
    <property type="match status" value="2"/>
</dbReference>
<protein>
    <submittedName>
        <fullName evidence="8">Acetyl-CoA acetyltransferase</fullName>
    </submittedName>
</protein>
<dbReference type="Gene3D" id="3.40.47.10">
    <property type="match status" value="2"/>
</dbReference>
<dbReference type="Pfam" id="PF02803">
    <property type="entry name" value="Thiolase_C"/>
    <property type="match status" value="1"/>
</dbReference>
<dbReference type="PANTHER" id="PTHR43365">
    <property type="entry name" value="BLR7806 PROTEIN"/>
    <property type="match status" value="1"/>
</dbReference>
<dbReference type="PANTHER" id="PTHR43365:SF1">
    <property type="entry name" value="ACETYL-COA C-ACYLTRANSFERASE"/>
    <property type="match status" value="1"/>
</dbReference>
<organism evidence="8 9">
    <name type="scientific">Thecamonas trahens ATCC 50062</name>
    <dbReference type="NCBI Taxonomy" id="461836"/>
    <lineage>
        <taxon>Eukaryota</taxon>
        <taxon>Apusozoa</taxon>
        <taxon>Apusomonadida</taxon>
        <taxon>Apusomonadidae</taxon>
        <taxon>Thecamonas</taxon>
    </lineage>
</organism>
<reference evidence="8 9" key="1">
    <citation type="submission" date="2010-05" db="EMBL/GenBank/DDBJ databases">
        <title>The Genome Sequence of Thecamonas trahens ATCC 50062.</title>
        <authorList>
            <consortium name="The Broad Institute Genome Sequencing Platform"/>
            <person name="Russ C."/>
            <person name="Cuomo C."/>
            <person name="Shea T."/>
            <person name="Young S.K."/>
            <person name="Zeng Q."/>
            <person name="Koehrsen M."/>
            <person name="Haas B."/>
            <person name="Borodovsky M."/>
            <person name="Guigo R."/>
            <person name="Alvarado L."/>
            <person name="Berlin A."/>
            <person name="Bochicchio J."/>
            <person name="Borenstein D."/>
            <person name="Chapman S."/>
            <person name="Chen Z."/>
            <person name="Freedman E."/>
            <person name="Gellesch M."/>
            <person name="Goldberg J."/>
            <person name="Griggs A."/>
            <person name="Gujja S."/>
            <person name="Heilman E."/>
            <person name="Heiman D."/>
            <person name="Hepburn T."/>
            <person name="Howarth C."/>
            <person name="Jen D."/>
            <person name="Larson L."/>
            <person name="Mehta T."/>
            <person name="Park D."/>
            <person name="Pearson M."/>
            <person name="Roberts A."/>
            <person name="Saif S."/>
            <person name="Shenoy N."/>
            <person name="Sisk P."/>
            <person name="Stolte C."/>
            <person name="Sykes S."/>
            <person name="Thomson T."/>
            <person name="Walk T."/>
            <person name="White J."/>
            <person name="Yandava C."/>
            <person name="Burger G."/>
            <person name="Gray M.W."/>
            <person name="Holland P.W.H."/>
            <person name="King N."/>
            <person name="Lang F.B.F."/>
            <person name="Roger A.J."/>
            <person name="Ruiz-Trillo I."/>
            <person name="Lander E."/>
            <person name="Nusbaum C."/>
        </authorList>
    </citation>
    <scope>NUCLEOTIDE SEQUENCE [LARGE SCALE GENOMIC DNA]</scope>
    <source>
        <strain evidence="8 9">ATCC 50062</strain>
    </source>
</reference>
<evidence type="ECO:0000313" key="9">
    <source>
        <dbReference type="Proteomes" id="UP000054408"/>
    </source>
</evidence>
<accession>A0A0L0DN30</accession>
<dbReference type="InterPro" id="IPR020617">
    <property type="entry name" value="Thiolase_C"/>
</dbReference>
<name>A0A0L0DN30_THETB</name>
<dbReference type="STRING" id="461836.A0A0L0DN30"/>
<dbReference type="NCBIfam" id="TIGR01930">
    <property type="entry name" value="AcCoA-C-Actrans"/>
    <property type="match status" value="1"/>
</dbReference>
<feature type="domain" description="Thiolase N-terminal" evidence="6">
    <location>
        <begin position="9"/>
        <end position="250"/>
    </location>
</feature>
<feature type="domain" description="Thiolase C-terminal" evidence="7">
    <location>
        <begin position="261"/>
        <end position="383"/>
    </location>
</feature>
<dbReference type="InterPro" id="IPR002155">
    <property type="entry name" value="Thiolase"/>
</dbReference>
<evidence type="ECO:0000256" key="2">
    <source>
        <dbReference type="ARBA" id="ARBA00022679"/>
    </source>
</evidence>
<dbReference type="Proteomes" id="UP000054408">
    <property type="component" value="Unassembled WGS sequence"/>
</dbReference>
<dbReference type="Pfam" id="PF00108">
    <property type="entry name" value="Thiolase_N"/>
    <property type="match status" value="1"/>
</dbReference>
<evidence type="ECO:0000259" key="7">
    <source>
        <dbReference type="Pfam" id="PF02803"/>
    </source>
</evidence>
<dbReference type="AlphaFoldDB" id="A0A0L0DN30"/>
<feature type="active site" description="Acyl-thioester intermediate" evidence="4">
    <location>
        <position position="96"/>
    </location>
</feature>
<keyword evidence="3 5" id="KW-0012">Acyltransferase</keyword>
<dbReference type="RefSeq" id="XP_013754466.1">
    <property type="nucleotide sequence ID" value="XM_013899012.1"/>
</dbReference>
<comment type="similarity">
    <text evidence="1 5">Belongs to the thiolase-like superfamily. Thiolase family.</text>
</comment>
<dbReference type="GeneID" id="25567513"/>
<dbReference type="InterPro" id="IPR020616">
    <property type="entry name" value="Thiolase_N"/>
</dbReference>
<gene>
    <name evidence="8" type="ORF">AMSG_08938</name>
</gene>
<keyword evidence="9" id="KW-1185">Reference proteome</keyword>
<proteinExistence type="inferred from homology"/>
<dbReference type="OMA" id="RWCASSM"/>
<dbReference type="InterPro" id="IPR016039">
    <property type="entry name" value="Thiolase-like"/>
</dbReference>